<feature type="transmembrane region" description="Helical" evidence="12">
    <location>
        <begin position="153"/>
        <end position="175"/>
    </location>
</feature>
<evidence type="ECO:0000256" key="6">
    <source>
        <dbReference type="ARBA" id="ARBA00022989"/>
    </source>
</evidence>
<evidence type="ECO:0000256" key="7">
    <source>
        <dbReference type="ARBA" id="ARBA00023010"/>
    </source>
</evidence>
<dbReference type="HAMAP" id="MF_01464_B">
    <property type="entry name" value="SecF_B"/>
    <property type="match status" value="1"/>
</dbReference>
<comment type="similarity">
    <text evidence="10">In the C-terminal section; belongs to the SecD/SecF family. SecF subfamily.</text>
</comment>
<keyword evidence="3 12" id="KW-1003">Cell membrane</keyword>
<evidence type="ECO:0000313" key="14">
    <source>
        <dbReference type="EMBL" id="BCU81348.1"/>
    </source>
</evidence>
<feature type="domain" description="Protein export membrane protein SecD/SecF C-terminal" evidence="13">
    <location>
        <begin position="102"/>
        <end position="287"/>
    </location>
</feature>
<dbReference type="InterPro" id="IPR022813">
    <property type="entry name" value="SecD/SecF_arch_bac"/>
</dbReference>
<evidence type="ECO:0000256" key="9">
    <source>
        <dbReference type="ARBA" id="ARBA00059018"/>
    </source>
</evidence>
<feature type="transmembrane region" description="Helical" evidence="12">
    <location>
        <begin position="12"/>
        <end position="31"/>
    </location>
</feature>
<comment type="similarity">
    <text evidence="11">In the N-terminal section; belongs to the SecD/SecF family. SecD subfamily.</text>
</comment>
<dbReference type="GO" id="GO:0043952">
    <property type="term" value="P:protein transport by the Sec complex"/>
    <property type="evidence" value="ECO:0007669"/>
    <property type="project" value="UniProtKB-UniRule"/>
</dbReference>
<feature type="transmembrane region" description="Helical" evidence="12">
    <location>
        <begin position="258"/>
        <end position="284"/>
    </location>
</feature>
<comment type="similarity">
    <text evidence="12">Belongs to the SecD/SecF family. SecF subfamily.</text>
</comment>
<dbReference type="InterPro" id="IPR022645">
    <property type="entry name" value="SecD/SecF_bac"/>
</dbReference>
<dbReference type="SUPFAM" id="SSF82866">
    <property type="entry name" value="Multidrug efflux transporter AcrB transmembrane domain"/>
    <property type="match status" value="1"/>
</dbReference>
<dbReference type="PRINTS" id="PR01755">
    <property type="entry name" value="SECFTRNLCASE"/>
</dbReference>
<dbReference type="InterPro" id="IPR055344">
    <property type="entry name" value="SecD_SecF_C_bact"/>
</dbReference>
<dbReference type="GO" id="GO:0015450">
    <property type="term" value="F:protein-transporting ATPase activity"/>
    <property type="evidence" value="ECO:0007669"/>
    <property type="project" value="InterPro"/>
</dbReference>
<organism evidence="14 15">
    <name type="scientific">Polycladomyces abyssicola</name>
    <dbReference type="NCBI Taxonomy" id="1125966"/>
    <lineage>
        <taxon>Bacteria</taxon>
        <taxon>Bacillati</taxon>
        <taxon>Bacillota</taxon>
        <taxon>Bacilli</taxon>
        <taxon>Bacillales</taxon>
        <taxon>Thermoactinomycetaceae</taxon>
        <taxon>Polycladomyces</taxon>
    </lineage>
</organism>
<evidence type="ECO:0000256" key="4">
    <source>
        <dbReference type="ARBA" id="ARBA00022692"/>
    </source>
</evidence>
<dbReference type="InterPro" id="IPR022646">
    <property type="entry name" value="SecD/SecF_CS"/>
</dbReference>
<reference evidence="14" key="2">
    <citation type="journal article" date="2021" name="Microbiol. Resour. Announc.">
        <title>Complete Genome Sequence of Polycladomyces abyssicola JIR-001T, Isolated from Hemipelagic Sediment in Deep Seawater.</title>
        <authorList>
            <person name="Tsubouchi T."/>
            <person name="Kaneko Y."/>
        </authorList>
    </citation>
    <scope>NUCLEOTIDE SEQUENCE</scope>
    <source>
        <strain evidence="14">JIR-001</strain>
    </source>
</reference>
<gene>
    <name evidence="12" type="primary">secF</name>
    <name evidence="14" type="ORF">JIR001_11310</name>
</gene>
<evidence type="ECO:0000256" key="12">
    <source>
        <dbReference type="HAMAP-Rule" id="MF_01464"/>
    </source>
</evidence>
<dbReference type="GO" id="GO:0005886">
    <property type="term" value="C:plasma membrane"/>
    <property type="evidence" value="ECO:0007669"/>
    <property type="project" value="UniProtKB-SubCell"/>
</dbReference>
<dbReference type="KEGG" id="pabs:JIR001_11310"/>
<dbReference type="EMBL" id="AP024601">
    <property type="protein sequence ID" value="BCU81348.1"/>
    <property type="molecule type" value="Genomic_DNA"/>
</dbReference>
<dbReference type="GO" id="GO:0006605">
    <property type="term" value="P:protein targeting"/>
    <property type="evidence" value="ECO:0007669"/>
    <property type="project" value="UniProtKB-UniRule"/>
</dbReference>
<name>A0A8D5ZNH1_9BACL</name>
<keyword evidence="4 12" id="KW-0812">Transmembrane</keyword>
<dbReference type="GO" id="GO:0065002">
    <property type="term" value="P:intracellular protein transmembrane transport"/>
    <property type="evidence" value="ECO:0007669"/>
    <property type="project" value="UniProtKB-UniRule"/>
</dbReference>
<evidence type="ECO:0000256" key="8">
    <source>
        <dbReference type="ARBA" id="ARBA00023136"/>
    </source>
</evidence>
<reference evidence="14" key="1">
    <citation type="journal article" date="2013" name="Int. J. Syst. Evol. Microbiol.">
        <title>Polycladomyces abyssicola gen. nov., sp. nov., a thermophilic filamentous bacterium isolated from hemipelagic sediment.</title>
        <authorList>
            <person name="Tsubouchi T."/>
            <person name="Shimane Y."/>
            <person name="Mori K."/>
            <person name="Usui K."/>
            <person name="Hiraki T."/>
            <person name="Tame A."/>
            <person name="Uematsu K."/>
            <person name="Maruyama T."/>
            <person name="Hatada Y."/>
        </authorList>
    </citation>
    <scope>NUCLEOTIDE SEQUENCE</scope>
    <source>
        <strain evidence="14">JIR-001</strain>
    </source>
</reference>
<keyword evidence="7 12" id="KW-0811">Translocation</keyword>
<comment type="subunit">
    <text evidence="12">Forms a complex with SecD. Part of the essential Sec protein translocation apparatus which comprises SecA, SecYEG and auxiliary proteins SecDF. Other proteins may also be involved.</text>
</comment>
<dbReference type="InterPro" id="IPR048634">
    <property type="entry name" value="SecD_SecF_C"/>
</dbReference>
<evidence type="ECO:0000256" key="11">
    <source>
        <dbReference type="ARBA" id="ARBA00061053"/>
    </source>
</evidence>
<proteinExistence type="inferred from homology"/>
<dbReference type="PANTHER" id="PTHR30081:SF8">
    <property type="entry name" value="PROTEIN TRANSLOCASE SUBUNIT SECF"/>
    <property type="match status" value="1"/>
</dbReference>
<accession>A0A8D5ZNH1</accession>
<dbReference type="PANTHER" id="PTHR30081">
    <property type="entry name" value="PROTEIN-EXPORT MEMBRANE PROTEIN SEC"/>
    <property type="match status" value="1"/>
</dbReference>
<sequence>MNYKLDFVRRRKWFYLISGALLLLGLVSFLVQGLNLGIDFKSGTRVDVRIGHPYDLAEAKKVLTGLGYKDANVRAAGNNKEVLVFRTNEVLSPDKVAKIRTAFQQKYGKNVDIQEQKVDPIIGQELVRNAIISVAVASIGIILYLTIRFEYRFAVSAVVALLHDVLIVIGLFSLFQWEVDLVFVAAILTIVGYSVNDTIVIFDRIRENVELHRPKKFEELARVVNESIHQTLVRSINTVLTVVFGASTLLLFGGESIFYFSLALLLGLLFGAYSSIFIASQIWLDWKWRSMNRAKPASE</sequence>
<evidence type="ECO:0000256" key="2">
    <source>
        <dbReference type="ARBA" id="ARBA00022448"/>
    </source>
</evidence>
<evidence type="ECO:0000256" key="5">
    <source>
        <dbReference type="ARBA" id="ARBA00022927"/>
    </source>
</evidence>
<dbReference type="NCBIfam" id="TIGR00916">
    <property type="entry name" value="2A0604s01"/>
    <property type="match status" value="1"/>
</dbReference>
<dbReference type="Pfam" id="PF07549">
    <property type="entry name" value="Sec_GG"/>
    <property type="match status" value="1"/>
</dbReference>
<feature type="transmembrane region" description="Helical" evidence="12">
    <location>
        <begin position="232"/>
        <end position="252"/>
    </location>
</feature>
<dbReference type="Pfam" id="PF02355">
    <property type="entry name" value="SecD_SecF_C"/>
    <property type="match status" value="1"/>
</dbReference>
<evidence type="ECO:0000256" key="1">
    <source>
        <dbReference type="ARBA" id="ARBA00004651"/>
    </source>
</evidence>
<feature type="transmembrane region" description="Helical" evidence="12">
    <location>
        <begin position="181"/>
        <end position="202"/>
    </location>
</feature>
<evidence type="ECO:0000259" key="13">
    <source>
        <dbReference type="Pfam" id="PF02355"/>
    </source>
</evidence>
<evidence type="ECO:0000256" key="3">
    <source>
        <dbReference type="ARBA" id="ARBA00022475"/>
    </source>
</evidence>
<keyword evidence="5 12" id="KW-0653">Protein transport</keyword>
<evidence type="ECO:0000256" key="10">
    <source>
        <dbReference type="ARBA" id="ARBA00060856"/>
    </source>
</evidence>
<comment type="subcellular location">
    <subcellularLocation>
        <location evidence="1 12">Cell membrane</location>
        <topology evidence="1 12">Multi-pass membrane protein</topology>
    </subcellularLocation>
</comment>
<keyword evidence="15" id="KW-1185">Reference proteome</keyword>
<dbReference type="Proteomes" id="UP000677436">
    <property type="component" value="Chromosome"/>
</dbReference>
<evidence type="ECO:0000313" key="15">
    <source>
        <dbReference type="Proteomes" id="UP000677436"/>
    </source>
</evidence>
<dbReference type="InterPro" id="IPR005665">
    <property type="entry name" value="SecF_bac"/>
</dbReference>
<keyword evidence="6 12" id="KW-1133">Transmembrane helix</keyword>
<comment type="function">
    <text evidence="9 12">Part of the Sec protein translocase complex. Interacts with the SecYEG preprotein conducting channel. SecDF uses the proton motive force (PMF) to complete protein translocation after the ATP-dependent function of SecA.</text>
</comment>
<dbReference type="FunFam" id="1.20.1640.10:FF:000024">
    <property type="entry name" value="Multifunctional fusion protein"/>
    <property type="match status" value="1"/>
</dbReference>
<feature type="transmembrane region" description="Helical" evidence="12">
    <location>
        <begin position="126"/>
        <end position="146"/>
    </location>
</feature>
<keyword evidence="2 12" id="KW-0813">Transport</keyword>
<dbReference type="Gene3D" id="1.20.1640.10">
    <property type="entry name" value="Multidrug efflux transporter AcrB transmembrane domain"/>
    <property type="match status" value="1"/>
</dbReference>
<dbReference type="NCBIfam" id="TIGR00966">
    <property type="entry name" value="transloc_SecF"/>
    <property type="match status" value="1"/>
</dbReference>
<dbReference type="AlphaFoldDB" id="A0A8D5ZNH1"/>
<dbReference type="RefSeq" id="WP_246512212.1">
    <property type="nucleotide sequence ID" value="NZ_AP024601.1"/>
</dbReference>
<keyword evidence="8 12" id="KW-0472">Membrane</keyword>
<protein>
    <recommendedName>
        <fullName evidence="12">Protein-export membrane protein SecF</fullName>
    </recommendedName>
</protein>